<dbReference type="AlphaFoldDB" id="A0A067SXQ1"/>
<dbReference type="HOGENOM" id="CLU_2794134_0_0_1"/>
<sequence>MTRILGLSTEVLIEIFSSVFFTDLLSCKRTCQTFFDVLSNTIELNYQIELQKSGMQNNPACSLSLVTA</sequence>
<reference evidence="3" key="1">
    <citation type="journal article" date="2014" name="Proc. Natl. Acad. Sci. U.S.A.">
        <title>Extensive sampling of basidiomycete genomes demonstrates inadequacy of the white-rot/brown-rot paradigm for wood decay fungi.</title>
        <authorList>
            <person name="Riley R."/>
            <person name="Salamov A.A."/>
            <person name="Brown D.W."/>
            <person name="Nagy L.G."/>
            <person name="Floudas D."/>
            <person name="Held B.W."/>
            <person name="Levasseur A."/>
            <person name="Lombard V."/>
            <person name="Morin E."/>
            <person name="Otillar R."/>
            <person name="Lindquist E.A."/>
            <person name="Sun H."/>
            <person name="LaButti K.M."/>
            <person name="Schmutz J."/>
            <person name="Jabbour D."/>
            <person name="Luo H."/>
            <person name="Baker S.E."/>
            <person name="Pisabarro A.G."/>
            <person name="Walton J.D."/>
            <person name="Blanchette R.A."/>
            <person name="Henrissat B."/>
            <person name="Martin F."/>
            <person name="Cullen D."/>
            <person name="Hibbett D.S."/>
            <person name="Grigoriev I.V."/>
        </authorList>
    </citation>
    <scope>NUCLEOTIDE SEQUENCE [LARGE SCALE GENOMIC DNA]</scope>
    <source>
        <strain evidence="3">CBS 339.88</strain>
    </source>
</reference>
<evidence type="ECO:0000259" key="1">
    <source>
        <dbReference type="SMART" id="SM00256"/>
    </source>
</evidence>
<dbReference type="OrthoDB" id="2751409at2759"/>
<accession>A0A067SXQ1</accession>
<dbReference type="SUPFAM" id="SSF81383">
    <property type="entry name" value="F-box domain"/>
    <property type="match status" value="1"/>
</dbReference>
<evidence type="ECO:0000313" key="3">
    <source>
        <dbReference type="Proteomes" id="UP000027222"/>
    </source>
</evidence>
<protein>
    <recommendedName>
        <fullName evidence="1">F-box domain-containing protein</fullName>
    </recommendedName>
</protein>
<dbReference type="SMART" id="SM00256">
    <property type="entry name" value="FBOX"/>
    <property type="match status" value="1"/>
</dbReference>
<organism evidence="2 3">
    <name type="scientific">Galerina marginata (strain CBS 339.88)</name>
    <dbReference type="NCBI Taxonomy" id="685588"/>
    <lineage>
        <taxon>Eukaryota</taxon>
        <taxon>Fungi</taxon>
        <taxon>Dikarya</taxon>
        <taxon>Basidiomycota</taxon>
        <taxon>Agaricomycotina</taxon>
        <taxon>Agaricomycetes</taxon>
        <taxon>Agaricomycetidae</taxon>
        <taxon>Agaricales</taxon>
        <taxon>Agaricineae</taxon>
        <taxon>Strophariaceae</taxon>
        <taxon>Galerina</taxon>
    </lineage>
</organism>
<dbReference type="EMBL" id="KL142392">
    <property type="protein sequence ID" value="KDR71528.1"/>
    <property type="molecule type" value="Genomic_DNA"/>
</dbReference>
<dbReference type="InterPro" id="IPR036047">
    <property type="entry name" value="F-box-like_dom_sf"/>
</dbReference>
<dbReference type="InterPro" id="IPR001810">
    <property type="entry name" value="F-box_dom"/>
</dbReference>
<keyword evidence="3" id="KW-1185">Reference proteome</keyword>
<dbReference type="Pfam" id="PF12937">
    <property type="entry name" value="F-box-like"/>
    <property type="match status" value="1"/>
</dbReference>
<evidence type="ECO:0000313" key="2">
    <source>
        <dbReference type="EMBL" id="KDR71528.1"/>
    </source>
</evidence>
<gene>
    <name evidence="2" type="ORF">GALMADRAFT_229497</name>
</gene>
<dbReference type="Proteomes" id="UP000027222">
    <property type="component" value="Unassembled WGS sequence"/>
</dbReference>
<name>A0A067SXQ1_GALM3</name>
<proteinExistence type="predicted"/>
<feature type="domain" description="F-box" evidence="1">
    <location>
        <begin position="7"/>
        <end position="46"/>
    </location>
</feature>